<gene>
    <name evidence="12" type="ORF">ACFPFW_13300</name>
</gene>
<reference evidence="13" key="1">
    <citation type="journal article" date="2019" name="Int. J. Syst. Evol. Microbiol.">
        <title>The Global Catalogue of Microorganisms (GCM) 10K type strain sequencing project: providing services to taxonomists for standard genome sequencing and annotation.</title>
        <authorList>
            <consortium name="The Broad Institute Genomics Platform"/>
            <consortium name="The Broad Institute Genome Sequencing Center for Infectious Disease"/>
            <person name="Wu L."/>
            <person name="Ma J."/>
        </authorList>
    </citation>
    <scope>NUCLEOTIDE SEQUENCE [LARGE SCALE GENOMIC DNA]</scope>
    <source>
        <strain evidence="13">CGMCC 1.16444</strain>
    </source>
</reference>
<comment type="catalytic activity">
    <reaction evidence="10">
        <text>(sulfur carrier)-H + L-cysteine = (sulfur carrier)-SH + L-alanine</text>
        <dbReference type="Rhea" id="RHEA:43892"/>
        <dbReference type="Rhea" id="RHEA-COMP:14737"/>
        <dbReference type="Rhea" id="RHEA-COMP:14739"/>
        <dbReference type="ChEBI" id="CHEBI:29917"/>
        <dbReference type="ChEBI" id="CHEBI:35235"/>
        <dbReference type="ChEBI" id="CHEBI:57972"/>
        <dbReference type="ChEBI" id="CHEBI:64428"/>
        <dbReference type="EC" id="2.8.1.7"/>
    </reaction>
</comment>
<dbReference type="InterPro" id="IPR015422">
    <property type="entry name" value="PyrdxlP-dep_Trfase_small"/>
</dbReference>
<accession>A0ABV9Z4E1</accession>
<evidence type="ECO:0000259" key="11">
    <source>
        <dbReference type="Pfam" id="PF00266"/>
    </source>
</evidence>
<dbReference type="PIRSF" id="PIRSF005572">
    <property type="entry name" value="NifS"/>
    <property type="match status" value="1"/>
</dbReference>
<keyword evidence="13" id="KW-1185">Reference proteome</keyword>
<dbReference type="Proteomes" id="UP001595796">
    <property type="component" value="Unassembled WGS sequence"/>
</dbReference>
<evidence type="ECO:0000256" key="3">
    <source>
        <dbReference type="ARBA" id="ARBA00006490"/>
    </source>
</evidence>
<keyword evidence="5" id="KW-0808">Transferase</keyword>
<name>A0ABV9Z4E1_9HYPH</name>
<dbReference type="InterPro" id="IPR016454">
    <property type="entry name" value="Cysteine_dSase"/>
</dbReference>
<comment type="cofactor">
    <cofactor evidence="1">
        <name>pyridoxal 5'-phosphate</name>
        <dbReference type="ChEBI" id="CHEBI:597326"/>
    </cofactor>
</comment>
<evidence type="ECO:0000256" key="6">
    <source>
        <dbReference type="ARBA" id="ARBA00022723"/>
    </source>
</evidence>
<proteinExistence type="inferred from homology"/>
<dbReference type="InterPro" id="IPR000192">
    <property type="entry name" value="Aminotrans_V_dom"/>
</dbReference>
<evidence type="ECO:0000256" key="1">
    <source>
        <dbReference type="ARBA" id="ARBA00001933"/>
    </source>
</evidence>
<comment type="caution">
    <text evidence="12">The sequence shown here is derived from an EMBL/GenBank/DDBJ whole genome shotgun (WGS) entry which is preliminary data.</text>
</comment>
<evidence type="ECO:0000256" key="9">
    <source>
        <dbReference type="ARBA" id="ARBA00023014"/>
    </source>
</evidence>
<keyword evidence="7" id="KW-0663">Pyridoxal phosphate</keyword>
<evidence type="ECO:0000256" key="4">
    <source>
        <dbReference type="ARBA" id="ARBA00013558"/>
    </source>
</evidence>
<keyword evidence="6" id="KW-0479">Metal-binding</keyword>
<dbReference type="Gene3D" id="3.90.1150.10">
    <property type="entry name" value="Aspartate Aminotransferase, domain 1"/>
    <property type="match status" value="1"/>
</dbReference>
<dbReference type="InterPro" id="IPR015424">
    <property type="entry name" value="PyrdxlP-dep_Trfase"/>
</dbReference>
<dbReference type="RefSeq" id="WP_114956793.1">
    <property type="nucleotide sequence ID" value="NZ_JBHSJF010000006.1"/>
</dbReference>
<evidence type="ECO:0000313" key="13">
    <source>
        <dbReference type="Proteomes" id="UP001595796"/>
    </source>
</evidence>
<feature type="domain" description="Aminotransferase class V" evidence="11">
    <location>
        <begin position="6"/>
        <end position="370"/>
    </location>
</feature>
<dbReference type="Gene3D" id="3.40.640.10">
    <property type="entry name" value="Type I PLP-dependent aspartate aminotransferase-like (Major domain)"/>
    <property type="match status" value="1"/>
</dbReference>
<sequence>MTMTRIYLDHNATAPIRPEAARAVGRALVQGGNPSSIHTEGRKARATIERAREDVAALVGAQPKNVFFTSGATEALNLALTPSLQAGCDARPWRLYVSATEHAAVLMGHRFPEDAVEIVPVKPNGVIDLDALAKALEQHEYSRPLLALQIANNETGVIQPVKAAAELIHGRDGLVVSDAVQAAGRMPVDIETCGADLIAISAHKIGGPSGAGALIRRKEAIHIGEPLVRGGGQEKGLRAGTENLASIAGFGAAAEAIRRDLAADVSRLESQRERLESGIFGIAQDVVVFGAAAERIPNTVAFAVPGVVAETALISFDLAGVAISSGSACSSGKVKNSHVLDAMGVKPDIRACMLRVSLGWTTSDADIERFLEVFAQLRANTSVAGKVLAA</sequence>
<dbReference type="EMBL" id="JBHSJF010000006">
    <property type="protein sequence ID" value="MFC5068987.1"/>
    <property type="molecule type" value="Genomic_DNA"/>
</dbReference>
<dbReference type="PANTHER" id="PTHR11601">
    <property type="entry name" value="CYSTEINE DESULFURYLASE FAMILY MEMBER"/>
    <property type="match status" value="1"/>
</dbReference>
<protein>
    <recommendedName>
        <fullName evidence="4">Cysteine desulfurase</fullName>
    </recommendedName>
</protein>
<dbReference type="SUPFAM" id="SSF53383">
    <property type="entry name" value="PLP-dependent transferases"/>
    <property type="match status" value="1"/>
</dbReference>
<keyword evidence="9" id="KW-0411">Iron-sulfur</keyword>
<evidence type="ECO:0000313" key="12">
    <source>
        <dbReference type="EMBL" id="MFC5068987.1"/>
    </source>
</evidence>
<evidence type="ECO:0000256" key="8">
    <source>
        <dbReference type="ARBA" id="ARBA00023004"/>
    </source>
</evidence>
<evidence type="ECO:0000256" key="10">
    <source>
        <dbReference type="ARBA" id="ARBA00050776"/>
    </source>
</evidence>
<dbReference type="PANTHER" id="PTHR11601:SF34">
    <property type="entry name" value="CYSTEINE DESULFURASE"/>
    <property type="match status" value="1"/>
</dbReference>
<evidence type="ECO:0000256" key="2">
    <source>
        <dbReference type="ARBA" id="ARBA00003120"/>
    </source>
</evidence>
<comment type="function">
    <text evidence="2">Catalyzes the removal of elemental sulfur atoms from cysteine to produce alanine. Seems to participate in the biosynthesis of the nitrogenase metalloclusters by providing the inorganic sulfur required for the Fe-S core formation.</text>
</comment>
<dbReference type="Pfam" id="PF00266">
    <property type="entry name" value="Aminotran_5"/>
    <property type="match status" value="1"/>
</dbReference>
<organism evidence="12 13">
    <name type="scientific">Flaviflagellibacter deserti</name>
    <dbReference type="NCBI Taxonomy" id="2267266"/>
    <lineage>
        <taxon>Bacteria</taxon>
        <taxon>Pseudomonadati</taxon>
        <taxon>Pseudomonadota</taxon>
        <taxon>Alphaproteobacteria</taxon>
        <taxon>Hyphomicrobiales</taxon>
        <taxon>Flaviflagellibacter</taxon>
    </lineage>
</organism>
<dbReference type="Gene3D" id="1.10.260.50">
    <property type="match status" value="1"/>
</dbReference>
<dbReference type="InterPro" id="IPR015421">
    <property type="entry name" value="PyrdxlP-dep_Trfase_major"/>
</dbReference>
<keyword evidence="8" id="KW-0408">Iron</keyword>
<comment type="similarity">
    <text evidence="3">Belongs to the class-V pyridoxal-phosphate-dependent aminotransferase family. NifS/IscS subfamily.</text>
</comment>
<evidence type="ECO:0000256" key="5">
    <source>
        <dbReference type="ARBA" id="ARBA00022679"/>
    </source>
</evidence>
<evidence type="ECO:0000256" key="7">
    <source>
        <dbReference type="ARBA" id="ARBA00022898"/>
    </source>
</evidence>